<dbReference type="Pfam" id="PF02563">
    <property type="entry name" value="Poly_export"/>
    <property type="match status" value="1"/>
</dbReference>
<feature type="signal peptide" evidence="2">
    <location>
        <begin position="1"/>
        <end position="24"/>
    </location>
</feature>
<protein>
    <submittedName>
        <fullName evidence="5">SLBB domain-containing protein</fullName>
    </submittedName>
</protein>
<dbReference type="Gene3D" id="3.10.560.10">
    <property type="entry name" value="Outer membrane lipoprotein wza domain like"/>
    <property type="match status" value="1"/>
</dbReference>
<sequence length="269" mass="28804">MRFRALFAAAALTLGANAPLQASAQISGVGQMQPGDGYRLGANDEVEVTIYGSGQQGQVVRTRIKEDGTITLPFLGPVQARDRTARELAEQITNELRSGGYFTRPSVNVDVTQYVSNVVTVFGQVGTPGIYPLDRPLTVGMVVARAGGGRSDGADYVILHRRGDPTEHQIAFADLTGDWSTATMVKPGDTLYVPVAPTVFVYGQVNAPGALTIRSGMTLRQVLARAGGPTLAGSQNNITIYRGDQKVKKAELDSPVQPNDTIYIHERFL</sequence>
<dbReference type="Proteomes" id="UP001556118">
    <property type="component" value="Unassembled WGS sequence"/>
</dbReference>
<evidence type="ECO:0000259" key="3">
    <source>
        <dbReference type="Pfam" id="PF02563"/>
    </source>
</evidence>
<reference evidence="5 6" key="1">
    <citation type="submission" date="2024-06" db="EMBL/GenBank/DDBJ databases">
        <title>Novosphingobium rhizovicinus M1R2S20.</title>
        <authorList>
            <person name="Sun J.-Q."/>
        </authorList>
    </citation>
    <scope>NUCLEOTIDE SEQUENCE [LARGE SCALE GENOMIC DNA]</scope>
    <source>
        <strain evidence="5 6">M1R2S20</strain>
    </source>
</reference>
<dbReference type="InterPro" id="IPR019554">
    <property type="entry name" value="Soluble_ligand-bd"/>
</dbReference>
<dbReference type="InterPro" id="IPR049712">
    <property type="entry name" value="Poly_export"/>
</dbReference>
<evidence type="ECO:0000256" key="2">
    <source>
        <dbReference type="SAM" id="SignalP"/>
    </source>
</evidence>
<evidence type="ECO:0000313" key="5">
    <source>
        <dbReference type="EMBL" id="MEW9855969.1"/>
    </source>
</evidence>
<evidence type="ECO:0000259" key="4">
    <source>
        <dbReference type="Pfam" id="PF10531"/>
    </source>
</evidence>
<evidence type="ECO:0000256" key="1">
    <source>
        <dbReference type="ARBA" id="ARBA00022729"/>
    </source>
</evidence>
<gene>
    <name evidence="5" type="ORF">ABUH87_12570</name>
</gene>
<dbReference type="EMBL" id="JBFNXR010000049">
    <property type="protein sequence ID" value="MEW9855969.1"/>
    <property type="molecule type" value="Genomic_DNA"/>
</dbReference>
<dbReference type="PANTHER" id="PTHR33619">
    <property type="entry name" value="POLYSACCHARIDE EXPORT PROTEIN GFCE-RELATED"/>
    <property type="match status" value="1"/>
</dbReference>
<feature type="domain" description="Polysaccharide export protein N-terminal" evidence="3">
    <location>
        <begin position="34"/>
        <end position="112"/>
    </location>
</feature>
<keyword evidence="6" id="KW-1185">Reference proteome</keyword>
<proteinExistence type="predicted"/>
<dbReference type="RefSeq" id="WP_367774205.1">
    <property type="nucleotide sequence ID" value="NZ_JBFNXR010000049.1"/>
</dbReference>
<accession>A0ABV3RFE8</accession>
<organism evidence="5 6">
    <name type="scientific">Novosphingobium rhizovicinum</name>
    <dbReference type="NCBI Taxonomy" id="3228928"/>
    <lineage>
        <taxon>Bacteria</taxon>
        <taxon>Pseudomonadati</taxon>
        <taxon>Pseudomonadota</taxon>
        <taxon>Alphaproteobacteria</taxon>
        <taxon>Sphingomonadales</taxon>
        <taxon>Sphingomonadaceae</taxon>
        <taxon>Novosphingobium</taxon>
    </lineage>
</organism>
<feature type="domain" description="Soluble ligand binding" evidence="4">
    <location>
        <begin position="118"/>
        <end position="165"/>
    </location>
</feature>
<name>A0ABV3RFE8_9SPHN</name>
<comment type="caution">
    <text evidence="5">The sequence shown here is derived from an EMBL/GenBank/DDBJ whole genome shotgun (WGS) entry which is preliminary data.</text>
</comment>
<feature type="chain" id="PRO_5045454269" evidence="2">
    <location>
        <begin position="25"/>
        <end position="269"/>
    </location>
</feature>
<dbReference type="Gene3D" id="3.30.1950.10">
    <property type="entry name" value="wza like domain"/>
    <property type="match status" value="1"/>
</dbReference>
<evidence type="ECO:0000313" key="6">
    <source>
        <dbReference type="Proteomes" id="UP001556118"/>
    </source>
</evidence>
<dbReference type="Pfam" id="PF10531">
    <property type="entry name" value="SLBB"/>
    <property type="match status" value="2"/>
</dbReference>
<keyword evidence="1 2" id="KW-0732">Signal</keyword>
<dbReference type="PANTHER" id="PTHR33619:SF3">
    <property type="entry name" value="POLYSACCHARIDE EXPORT PROTEIN GFCE-RELATED"/>
    <property type="match status" value="1"/>
</dbReference>
<feature type="domain" description="Soluble ligand binding" evidence="4">
    <location>
        <begin position="199"/>
        <end position="245"/>
    </location>
</feature>
<dbReference type="InterPro" id="IPR003715">
    <property type="entry name" value="Poly_export_N"/>
</dbReference>